<dbReference type="GO" id="GO:1990904">
    <property type="term" value="C:ribonucleoprotein complex"/>
    <property type="evidence" value="ECO:0007669"/>
    <property type="project" value="UniProtKB-KW"/>
</dbReference>
<dbReference type="EMBL" id="JABAFR010000032">
    <property type="protein sequence ID" value="NME45301.1"/>
    <property type="molecule type" value="Genomic_DNA"/>
</dbReference>
<evidence type="ECO:0000313" key="8">
    <source>
        <dbReference type="EMBL" id="RGD78338.1"/>
    </source>
</evidence>
<dbReference type="NCBIfam" id="NF001860">
    <property type="entry name" value="PRK00595.1"/>
    <property type="match status" value="1"/>
</dbReference>
<comment type="similarity">
    <text evidence="1 5">Belongs to the bacterial ribosomal protein bL33 family.</text>
</comment>
<dbReference type="Proteomes" id="UP000260721">
    <property type="component" value="Unassembled WGS sequence"/>
</dbReference>
<dbReference type="NCBIfam" id="NF001764">
    <property type="entry name" value="PRK00504.1"/>
    <property type="match status" value="1"/>
</dbReference>
<keyword evidence="10" id="KW-1185">Reference proteome</keyword>
<dbReference type="InterPro" id="IPR038584">
    <property type="entry name" value="Ribosomal_bL33_sf"/>
</dbReference>
<sequence>MADKVILTCSECLSRNYVTTKNKKTNTQRLEVKKYCPKCGKHTLHKETK</sequence>
<evidence type="ECO:0000313" key="9">
    <source>
        <dbReference type="EMBL" id="SUO03967.1"/>
    </source>
</evidence>
<reference evidence="7 12" key="3">
    <citation type="submission" date="2020-04" db="EMBL/GenBank/DDBJ databases">
        <authorList>
            <person name="Hitch T.C.A."/>
            <person name="Wylensek D."/>
            <person name="Clavel T."/>
        </authorList>
    </citation>
    <scope>NUCLEOTIDE SEQUENCE [LARGE SCALE GENOMIC DNA]</scope>
    <source>
        <strain evidence="7 12">BSM-383-APC-22F</strain>
    </source>
</reference>
<evidence type="ECO:0000256" key="4">
    <source>
        <dbReference type="ARBA" id="ARBA00035176"/>
    </source>
</evidence>
<evidence type="ECO:0000256" key="3">
    <source>
        <dbReference type="ARBA" id="ARBA00023274"/>
    </source>
</evidence>
<gene>
    <name evidence="5 9" type="primary">rpmG</name>
    <name evidence="8" type="ORF">DXC78_00430</name>
    <name evidence="7" type="ORF">HF861_10505</name>
    <name evidence="9" type="ORF">NCTC11087_00851</name>
    <name evidence="6" type="ORF">PND82_02650</name>
</gene>
<dbReference type="PANTHER" id="PTHR43168">
    <property type="entry name" value="50S RIBOSOMAL PROTEIN L33, CHLOROPLASTIC"/>
    <property type="match status" value="1"/>
</dbReference>
<reference evidence="8 11" key="2">
    <citation type="submission" date="2018-08" db="EMBL/GenBank/DDBJ databases">
        <title>A genome reference for cultivated species of the human gut microbiota.</title>
        <authorList>
            <person name="Zou Y."/>
            <person name="Xue W."/>
            <person name="Luo G."/>
        </authorList>
    </citation>
    <scope>NUCLEOTIDE SEQUENCE [LARGE SCALE GENOMIC DNA]</scope>
    <source>
        <strain evidence="8 11">TF08-11</strain>
    </source>
</reference>
<dbReference type="GO" id="GO:0005840">
    <property type="term" value="C:ribosome"/>
    <property type="evidence" value="ECO:0007669"/>
    <property type="project" value="UniProtKB-KW"/>
</dbReference>
<protein>
    <recommendedName>
        <fullName evidence="4 5">Large ribosomal subunit protein bL33</fullName>
    </recommendedName>
</protein>
<proteinExistence type="inferred from homology"/>
<dbReference type="NCBIfam" id="TIGR01023">
    <property type="entry name" value="rpmG_bact"/>
    <property type="match status" value="1"/>
</dbReference>
<dbReference type="STRING" id="1123313.GCA_000420345_00440"/>
<evidence type="ECO:0000256" key="5">
    <source>
        <dbReference type="HAMAP-Rule" id="MF_00294"/>
    </source>
</evidence>
<dbReference type="InterPro" id="IPR018264">
    <property type="entry name" value="Ribosomal_bL33_CS"/>
</dbReference>
<dbReference type="Gene3D" id="2.20.28.120">
    <property type="entry name" value="Ribosomal protein L33"/>
    <property type="match status" value="1"/>
</dbReference>
<dbReference type="InterPro" id="IPR011332">
    <property type="entry name" value="Ribosomal_zn-bd"/>
</dbReference>
<dbReference type="EMBL" id="UHFX01000003">
    <property type="protein sequence ID" value="SUO03967.1"/>
    <property type="molecule type" value="Genomic_DNA"/>
</dbReference>
<evidence type="ECO:0000256" key="1">
    <source>
        <dbReference type="ARBA" id="ARBA00007596"/>
    </source>
</evidence>
<dbReference type="SUPFAM" id="SSF57829">
    <property type="entry name" value="Zn-binding ribosomal proteins"/>
    <property type="match status" value="1"/>
</dbReference>
<evidence type="ECO:0000313" key="10">
    <source>
        <dbReference type="Proteomes" id="UP000255523"/>
    </source>
</evidence>
<dbReference type="Proteomes" id="UP000255523">
    <property type="component" value="Unassembled WGS sequence"/>
</dbReference>
<reference evidence="6" key="4">
    <citation type="submission" date="2023-01" db="EMBL/GenBank/DDBJ databases">
        <title>Human gut microbiome strain richness.</title>
        <authorList>
            <person name="Chen-Liaw A."/>
        </authorList>
    </citation>
    <scope>NUCLEOTIDE SEQUENCE</scope>
    <source>
        <strain evidence="6">D8_m1001271B151109d0_201107</strain>
    </source>
</reference>
<keyword evidence="3 5" id="KW-0687">Ribonucleoprotein</keyword>
<evidence type="ECO:0000313" key="7">
    <source>
        <dbReference type="EMBL" id="NME45301.1"/>
    </source>
</evidence>
<dbReference type="AlphaFoldDB" id="A0A380LL77"/>
<dbReference type="PROSITE" id="PS00582">
    <property type="entry name" value="RIBOSOMAL_L33"/>
    <property type="match status" value="1"/>
</dbReference>
<dbReference type="GeneID" id="77461826"/>
<reference evidence="9 10" key="1">
    <citation type="submission" date="2018-06" db="EMBL/GenBank/DDBJ databases">
        <authorList>
            <consortium name="Pathogen Informatics"/>
            <person name="Doyle S."/>
        </authorList>
    </citation>
    <scope>NUCLEOTIDE SEQUENCE [LARGE SCALE GENOMIC DNA]</scope>
    <source>
        <strain evidence="9 10">NCTC11087</strain>
    </source>
</reference>
<evidence type="ECO:0000313" key="11">
    <source>
        <dbReference type="Proteomes" id="UP000260721"/>
    </source>
</evidence>
<accession>A0A380LL77</accession>
<dbReference type="Proteomes" id="UP000540014">
    <property type="component" value="Unassembled WGS sequence"/>
</dbReference>
<evidence type="ECO:0000256" key="2">
    <source>
        <dbReference type="ARBA" id="ARBA00022980"/>
    </source>
</evidence>
<name>A0A380LL77_9FIRM</name>
<dbReference type="Proteomes" id="UP001212981">
    <property type="component" value="Unassembled WGS sequence"/>
</dbReference>
<keyword evidence="2 5" id="KW-0689">Ribosomal protein</keyword>
<dbReference type="GO" id="GO:0003735">
    <property type="term" value="F:structural constituent of ribosome"/>
    <property type="evidence" value="ECO:0007669"/>
    <property type="project" value="InterPro"/>
</dbReference>
<dbReference type="GO" id="GO:0005737">
    <property type="term" value="C:cytoplasm"/>
    <property type="evidence" value="ECO:0007669"/>
    <property type="project" value="UniProtKB-ARBA"/>
</dbReference>
<dbReference type="GO" id="GO:0006412">
    <property type="term" value="P:translation"/>
    <property type="evidence" value="ECO:0007669"/>
    <property type="project" value="UniProtKB-UniRule"/>
</dbReference>
<dbReference type="InterPro" id="IPR001705">
    <property type="entry name" value="Ribosomal_bL33"/>
</dbReference>
<evidence type="ECO:0000313" key="6">
    <source>
        <dbReference type="EMBL" id="MDB7981718.1"/>
    </source>
</evidence>
<dbReference type="EMBL" id="QUSK01000001">
    <property type="protein sequence ID" value="RGD78338.1"/>
    <property type="molecule type" value="Genomic_DNA"/>
</dbReference>
<dbReference type="HAMAP" id="MF_00294">
    <property type="entry name" value="Ribosomal_bL33"/>
    <property type="match status" value="1"/>
</dbReference>
<dbReference type="Pfam" id="PF00471">
    <property type="entry name" value="Ribosomal_L33"/>
    <property type="match status" value="1"/>
</dbReference>
<evidence type="ECO:0000313" key="12">
    <source>
        <dbReference type="Proteomes" id="UP000540014"/>
    </source>
</evidence>
<dbReference type="PANTHER" id="PTHR43168:SF2">
    <property type="entry name" value="LARGE RIBOSOMAL SUBUNIT PROTEIN BL33C"/>
    <property type="match status" value="1"/>
</dbReference>
<dbReference type="RefSeq" id="WP_022789325.1">
    <property type="nucleotide sequence ID" value="NZ_CALCIP010000034.1"/>
</dbReference>
<dbReference type="EMBL" id="JAQLXO010000002">
    <property type="protein sequence ID" value="MDB7981718.1"/>
    <property type="molecule type" value="Genomic_DNA"/>
</dbReference>
<organism evidence="9 10">
    <name type="scientific">Faecalicoccus pleomorphus</name>
    <dbReference type="NCBI Taxonomy" id="1323"/>
    <lineage>
        <taxon>Bacteria</taxon>
        <taxon>Bacillati</taxon>
        <taxon>Bacillota</taxon>
        <taxon>Erysipelotrichia</taxon>
        <taxon>Erysipelotrichales</taxon>
        <taxon>Erysipelotrichaceae</taxon>
        <taxon>Faecalicoccus</taxon>
    </lineage>
</organism>